<dbReference type="OrthoDB" id="9864425at2"/>
<dbReference type="STRING" id="1007676.ABM34_00060"/>
<evidence type="ECO:0000313" key="2">
    <source>
        <dbReference type="EMBL" id="AKP66142.1"/>
    </source>
</evidence>
<evidence type="ECO:0000313" key="1">
    <source>
        <dbReference type="EMBL" id="AKP66106.1"/>
    </source>
</evidence>
<sequence length="228" mass="24525">MAENNLTTTARAVVRSAFGVKINDPKNAGTIITRTPDQNGVLDLSDFATSTPINIGDSVAVPQTTILDYQSNNKMATVELKGIKSDLSNIPNGLTVKHSKAQTNILVGSALNGCEITSSKLFSRESPISSSTSGLPTLTDDGVSFTKTQLKTMVGKGVRYPFESSSLGSYMYLQDVPDIAMVSIRSAYFDYYFHEQDGKLMLDYQFNAVASSASSGLVSFLLDSITVY</sequence>
<reference evidence="3" key="2">
    <citation type="submission" date="2015-07" db="EMBL/GenBank/DDBJ databases">
        <title>Lactobacillus ginsenosidimutans/EMML 3141/ whole genome sequencing.</title>
        <authorList>
            <person name="Kim M.K."/>
            <person name="Im W.-T."/>
            <person name="Srinivasan S."/>
            <person name="Lee J.-J."/>
        </authorList>
    </citation>
    <scope>NUCLEOTIDE SEQUENCE [LARGE SCALE GENOMIC DNA]</scope>
    <source>
        <strain evidence="3">EMML 3041</strain>
    </source>
</reference>
<accession>A0A0H4QDW9</accession>
<dbReference type="KEGG" id="lgn:ABM34_00060"/>
<name>A0A0H4QDW9_9LACO</name>
<keyword evidence="3" id="KW-1185">Reference proteome</keyword>
<dbReference type="EMBL" id="CP012034">
    <property type="protein sequence ID" value="AKP66142.1"/>
    <property type="molecule type" value="Genomic_DNA"/>
</dbReference>
<dbReference type="EMBL" id="CP012034">
    <property type="protein sequence ID" value="AKP66106.1"/>
    <property type="molecule type" value="Genomic_DNA"/>
</dbReference>
<dbReference type="PATRIC" id="fig|1007676.4.peg.12"/>
<organism evidence="2 3">
    <name type="scientific">Companilactobacillus ginsenosidimutans</name>
    <dbReference type="NCBI Taxonomy" id="1007676"/>
    <lineage>
        <taxon>Bacteria</taxon>
        <taxon>Bacillati</taxon>
        <taxon>Bacillota</taxon>
        <taxon>Bacilli</taxon>
        <taxon>Lactobacillales</taxon>
        <taxon>Lactobacillaceae</taxon>
        <taxon>Companilactobacillus</taxon>
    </lineage>
</organism>
<evidence type="ECO:0000313" key="3">
    <source>
        <dbReference type="Proteomes" id="UP000036106"/>
    </source>
</evidence>
<dbReference type="AlphaFoldDB" id="A0A0H4QDW9"/>
<gene>
    <name evidence="1" type="ORF">ABM34_00060</name>
    <name evidence="2" type="ORF">ABM34_00300</name>
</gene>
<proteinExistence type="predicted"/>
<dbReference type="RefSeq" id="WP_048702342.1">
    <property type="nucleotide sequence ID" value="NZ_CP012034.1"/>
</dbReference>
<reference evidence="2" key="1">
    <citation type="submission" date="2015-07" db="EMBL/GenBank/DDBJ databases">
        <title>Lactobacillus ginsenosidimutans EMML 3041 whole genome sequencing.</title>
        <authorList>
            <person name="Kim M.K."/>
            <person name="Im W.-T."/>
            <person name="Srinivasan S."/>
            <person name="Lee J.-J."/>
        </authorList>
    </citation>
    <scope>NUCLEOTIDE SEQUENCE</scope>
    <source>
        <strain evidence="2">EMML 3041</strain>
    </source>
</reference>
<dbReference type="KEGG" id="lgn:ABM34_00300"/>
<protein>
    <submittedName>
        <fullName evidence="2">Uncharacterized protein</fullName>
    </submittedName>
</protein>
<dbReference type="Proteomes" id="UP000036106">
    <property type="component" value="Chromosome"/>
</dbReference>